<evidence type="ECO:0000313" key="1">
    <source>
        <dbReference type="EMBL" id="GAA5193603.1"/>
    </source>
</evidence>
<sequence length="76" mass="8289">MPMLGFDDKDTPGGYNDVINLGCSILKRKGDIIENVKFSRIEVLLQQFSDRSFANVLSSNCSTSDATSRKANANCA</sequence>
<dbReference type="Proteomes" id="UP001501600">
    <property type="component" value="Unassembled WGS sequence"/>
</dbReference>
<proteinExistence type="predicted"/>
<name>A0ABP9SAV7_9GAMM</name>
<keyword evidence="2" id="KW-1185">Reference proteome</keyword>
<comment type="caution">
    <text evidence="1">The sequence shown here is derived from an EMBL/GenBank/DDBJ whole genome shotgun (WGS) entry which is preliminary data.</text>
</comment>
<gene>
    <name evidence="1" type="ORF">GCM10025772_24830</name>
</gene>
<accession>A0ABP9SAV7</accession>
<dbReference type="EMBL" id="BAABLF010000026">
    <property type="protein sequence ID" value="GAA5193603.1"/>
    <property type="molecule type" value="Genomic_DNA"/>
</dbReference>
<evidence type="ECO:0000313" key="2">
    <source>
        <dbReference type="Proteomes" id="UP001501600"/>
    </source>
</evidence>
<protein>
    <submittedName>
        <fullName evidence="1">Uncharacterized protein</fullName>
    </submittedName>
</protein>
<reference evidence="2" key="1">
    <citation type="journal article" date="2019" name="Int. J. Syst. Evol. Microbiol.">
        <title>The Global Catalogue of Microorganisms (GCM) 10K type strain sequencing project: providing services to taxonomists for standard genome sequencing and annotation.</title>
        <authorList>
            <consortium name="The Broad Institute Genomics Platform"/>
            <consortium name="The Broad Institute Genome Sequencing Center for Infectious Disease"/>
            <person name="Wu L."/>
            <person name="Ma J."/>
        </authorList>
    </citation>
    <scope>NUCLEOTIDE SEQUENCE [LARGE SCALE GENOMIC DNA]</scope>
    <source>
        <strain evidence="2">JCM 18720</strain>
    </source>
</reference>
<organism evidence="1 2">
    <name type="scientific">Ferrimonas gelatinilytica</name>
    <dbReference type="NCBI Taxonomy" id="1255257"/>
    <lineage>
        <taxon>Bacteria</taxon>
        <taxon>Pseudomonadati</taxon>
        <taxon>Pseudomonadota</taxon>
        <taxon>Gammaproteobacteria</taxon>
        <taxon>Alteromonadales</taxon>
        <taxon>Ferrimonadaceae</taxon>
        <taxon>Ferrimonas</taxon>
    </lineage>
</organism>